<sequence>MNASDPPPPTTPRDPADGRARHGTSETAPEEAVRALLAERPSERAWWEICRLLELVPPERLDALRAEALRWPAAQRPMPDGWWARWTSGDVRPHHAFAGTRALGRLDHVETGTVDHPVAEDWAEEDDPATAPPVVLPPAHAADQPGDEARTAYFYNGASAVAAPAGLRWLALAAAAEWHHNGGDIARWETTRDAPLVWYLDGTQFHDECYDLQLSPDGDLAVAAVEGAWHAWSAATGERLWRVRPHAAGSGEGVEEGLVPEEAEVSMDDLVRFGFSADGRRLAVGTGSSDVVAVLAADTGAVLLRLEGDDAFGPVALDASGESLAHAAPAGRVVLRSVPDGRVLAVADTGLSSIAALALSPDGEGLFVVGGVVGGAPERAGIGTTARPAARRLTVERDGDQLTLVGQPLLRPREFPEGLDADSPAAAITARACWTPSGPYGFVGADFGSLLFDGAGRTLWADPANAIAAFTPDGRALVVVQEEIDAWFLAGLERPEEAPEEEPPPGRVLLAGLPPALAGPVSAGGGESAELPCSHWSVRVAAVADDARALAFCAKLDRDSVGRPQVLCRWPDGGAGERPPHIRLLPEVPGSSYLSDLVFAPSGEVLARGLLGDESALALDEVGTGTTRWVYTLPPVPWDEEERLRVAFSADGSRVALAAHVTGRVVVLDVRSGKPLVSLKTGSARDWSAWRGVRVDTAALDAAGERVAFGVRDAASRVVVREVAGGGVVPVAAPAGLRQVTGLAFAPDGRTLAVAGATHRAHAGLWLLAVGEETGGAAVPPVTAVRDLPMFDQPDGQLVWSAAGPRAYFPGSHGWGAVWDAGARRTWTEIPFGSADGGVALSPDGGTLVTVTQFGARSWPLPLPPP</sequence>
<evidence type="ECO:0000313" key="2">
    <source>
        <dbReference type="EMBL" id="TNM32922.1"/>
    </source>
</evidence>
<feature type="compositionally biased region" description="Pro residues" evidence="1">
    <location>
        <begin position="1"/>
        <end position="12"/>
    </location>
</feature>
<keyword evidence="3" id="KW-1185">Reference proteome</keyword>
<dbReference type="EMBL" id="VDGT01000003">
    <property type="protein sequence ID" value="TNM32922.1"/>
    <property type="molecule type" value="Genomic_DNA"/>
</dbReference>
<name>A0A5C4VAW3_9ACTN</name>
<evidence type="ECO:0000313" key="3">
    <source>
        <dbReference type="Proteomes" id="UP000311713"/>
    </source>
</evidence>
<dbReference type="Proteomes" id="UP000311713">
    <property type="component" value="Unassembled WGS sequence"/>
</dbReference>
<dbReference type="InterPro" id="IPR015943">
    <property type="entry name" value="WD40/YVTN_repeat-like_dom_sf"/>
</dbReference>
<dbReference type="OrthoDB" id="3902397at2"/>
<dbReference type="AlphaFoldDB" id="A0A5C4VAW3"/>
<dbReference type="RefSeq" id="WP_139641583.1">
    <property type="nucleotide sequence ID" value="NZ_BAAAZS010000059.1"/>
</dbReference>
<feature type="region of interest" description="Disordered" evidence="1">
    <location>
        <begin position="1"/>
        <end position="32"/>
    </location>
</feature>
<dbReference type="PANTHER" id="PTHR19879">
    <property type="entry name" value="TRANSCRIPTION INITIATION FACTOR TFIID"/>
    <property type="match status" value="1"/>
</dbReference>
<protein>
    <submittedName>
        <fullName evidence="2">Uncharacterized protein</fullName>
    </submittedName>
</protein>
<accession>A0A5C4VAW3</accession>
<gene>
    <name evidence="2" type="ORF">FH715_06365</name>
</gene>
<dbReference type="PANTHER" id="PTHR19879:SF9">
    <property type="entry name" value="TRANSCRIPTION INITIATION FACTOR TFIID SUBUNIT 5"/>
    <property type="match status" value="1"/>
</dbReference>
<comment type="caution">
    <text evidence="2">The sequence shown here is derived from an EMBL/GenBank/DDBJ whole genome shotgun (WGS) entry which is preliminary data.</text>
</comment>
<evidence type="ECO:0000256" key="1">
    <source>
        <dbReference type="SAM" id="MobiDB-lite"/>
    </source>
</evidence>
<dbReference type="InterPro" id="IPR011047">
    <property type="entry name" value="Quinoprotein_ADH-like_sf"/>
</dbReference>
<dbReference type="Gene3D" id="2.130.10.10">
    <property type="entry name" value="YVTN repeat-like/Quinoprotein amine dehydrogenase"/>
    <property type="match status" value="2"/>
</dbReference>
<reference evidence="2 3" key="1">
    <citation type="submission" date="2019-06" db="EMBL/GenBank/DDBJ databases">
        <title>Draft genome of Streptomyces sedi sp. JCM16909.</title>
        <authorList>
            <person name="Klykleung N."/>
            <person name="Tanasupawat S."/>
            <person name="Kudo T."/>
            <person name="Yuki M."/>
            <person name="Ohkuma M."/>
        </authorList>
    </citation>
    <scope>NUCLEOTIDE SEQUENCE [LARGE SCALE GENOMIC DNA]</scope>
    <source>
        <strain evidence="2 3">JCM 16909</strain>
    </source>
</reference>
<dbReference type="SUPFAM" id="SSF50998">
    <property type="entry name" value="Quinoprotein alcohol dehydrogenase-like"/>
    <property type="match status" value="1"/>
</dbReference>
<organism evidence="2 3">
    <name type="scientific">Streptomyces sedi</name>
    <dbReference type="NCBI Taxonomy" id="555059"/>
    <lineage>
        <taxon>Bacteria</taxon>
        <taxon>Bacillati</taxon>
        <taxon>Actinomycetota</taxon>
        <taxon>Actinomycetes</taxon>
        <taxon>Kitasatosporales</taxon>
        <taxon>Streptomycetaceae</taxon>
        <taxon>Streptomyces</taxon>
    </lineage>
</organism>
<feature type="compositionally biased region" description="Basic and acidic residues" evidence="1">
    <location>
        <begin position="14"/>
        <end position="24"/>
    </location>
</feature>
<proteinExistence type="predicted"/>